<feature type="compositionally biased region" description="Gly residues" evidence="1">
    <location>
        <begin position="493"/>
        <end position="507"/>
    </location>
</feature>
<comment type="caution">
    <text evidence="3">The sequence shown here is derived from an EMBL/GenBank/DDBJ whole genome shotgun (WGS) entry which is preliminary data.</text>
</comment>
<protein>
    <recommendedName>
        <fullName evidence="5">TrbL/VirB6 plasmid conjugal transfer protein</fullName>
    </recommendedName>
</protein>
<evidence type="ECO:0000313" key="3">
    <source>
        <dbReference type="EMBL" id="MES0833852.1"/>
    </source>
</evidence>
<keyword evidence="2" id="KW-1133">Transmembrane helix</keyword>
<name>A0ABV1ZRW4_9ACTN</name>
<evidence type="ECO:0000256" key="1">
    <source>
        <dbReference type="SAM" id="MobiDB-lite"/>
    </source>
</evidence>
<feature type="transmembrane region" description="Helical" evidence="2">
    <location>
        <begin position="59"/>
        <end position="77"/>
    </location>
</feature>
<evidence type="ECO:0000313" key="4">
    <source>
        <dbReference type="Proteomes" id="UP001432401"/>
    </source>
</evidence>
<gene>
    <name evidence="3" type="ORF">ABUK86_08705</name>
</gene>
<sequence>MENEATASWITESLQGIIERMFGLLISSGSGAPLQREYGSNQLVVDQGVLQLQNVFNPLILFLATLGILLAAIRLLWTRRLDPMMDLVRGLLTVIITTFAGLFFVYVLAGFSSGLTQMILDTGTYSAPYENGNGSRQVSFLVAAQEVYPSIMRVGVGDNDLGFAEDSAREAVTYLVSLAVILGLIAQMIVLAMLKSIVYLLACLLPLAAASSLVPGLKIFPKVIGWLFACLLYKPLLLLVYLSGLVLIATTDTDAEGGLSRYLLGAAVMLMATGALPVLMKLMSSGSVWMMALAAGGISSIGGGGGGGGGGGSGSGADASPSSASGSPSAGNAPSADGGAQAAAAAGANERAAGVARNLDEGGAGQPAGGGSPALAASAAGTGAVDTGPLGTQGGLGAGAGGPLGGAGGLSGGADGTASVDGAMGGPEGGGAQDGGAVAAAGATESVSSTTVSGSEQGYSQTVASGAGGDGGSDPGAVGDAPAGAGAADTGAVSGGASGAGYPGGAGAVSPEGASGAQFADGADGRMV</sequence>
<accession>A0ABV1ZRW4</accession>
<feature type="transmembrane region" description="Helical" evidence="2">
    <location>
        <begin position="223"/>
        <end position="250"/>
    </location>
</feature>
<feature type="compositionally biased region" description="Low complexity" evidence="1">
    <location>
        <begin position="435"/>
        <end position="458"/>
    </location>
</feature>
<keyword evidence="2" id="KW-0472">Membrane</keyword>
<feature type="region of interest" description="Disordered" evidence="1">
    <location>
        <begin position="359"/>
        <end position="381"/>
    </location>
</feature>
<feature type="transmembrane region" description="Helical" evidence="2">
    <location>
        <begin position="171"/>
        <end position="190"/>
    </location>
</feature>
<feature type="transmembrane region" description="Helical" evidence="2">
    <location>
        <begin position="197"/>
        <end position="217"/>
    </location>
</feature>
<feature type="region of interest" description="Disordered" evidence="1">
    <location>
        <begin position="309"/>
        <end position="344"/>
    </location>
</feature>
<keyword evidence="2" id="KW-0812">Transmembrane</keyword>
<evidence type="ECO:0008006" key="5">
    <source>
        <dbReference type="Google" id="ProtNLM"/>
    </source>
</evidence>
<dbReference type="Proteomes" id="UP001432401">
    <property type="component" value="Unassembled WGS sequence"/>
</dbReference>
<proteinExistence type="predicted"/>
<feature type="compositionally biased region" description="Low complexity" evidence="1">
    <location>
        <begin position="475"/>
        <end position="492"/>
    </location>
</feature>
<feature type="compositionally biased region" description="Gly residues" evidence="1">
    <location>
        <begin position="362"/>
        <end position="372"/>
    </location>
</feature>
<feature type="region of interest" description="Disordered" evidence="1">
    <location>
        <begin position="411"/>
        <end position="528"/>
    </location>
</feature>
<feature type="transmembrane region" description="Helical" evidence="2">
    <location>
        <begin position="89"/>
        <end position="109"/>
    </location>
</feature>
<dbReference type="RefSeq" id="WP_352983159.1">
    <property type="nucleotide sequence ID" value="NZ_JBEQNA010000005.1"/>
</dbReference>
<feature type="transmembrane region" description="Helical" evidence="2">
    <location>
        <begin position="262"/>
        <end position="280"/>
    </location>
</feature>
<dbReference type="EMBL" id="JBEQNB010000004">
    <property type="protein sequence ID" value="MES0833852.1"/>
    <property type="molecule type" value="Genomic_DNA"/>
</dbReference>
<evidence type="ECO:0000256" key="2">
    <source>
        <dbReference type="SAM" id="Phobius"/>
    </source>
</evidence>
<keyword evidence="4" id="KW-1185">Reference proteome</keyword>
<feature type="compositionally biased region" description="Gly residues" evidence="1">
    <location>
        <begin position="423"/>
        <end position="434"/>
    </location>
</feature>
<reference evidence="3 4" key="1">
    <citation type="submission" date="2024-06" db="EMBL/GenBank/DDBJ databases">
        <authorList>
            <person name="Bataeva Y.V."/>
            <person name="Grigorian L.N."/>
            <person name="Solomentsev V.I."/>
        </authorList>
    </citation>
    <scope>NUCLEOTIDE SEQUENCE [LARGE SCALE GENOMIC DNA]</scope>
    <source>
        <strain evidence="4">SCPM-O-B-12605 (RCAM04882)</strain>
    </source>
</reference>
<organism evidence="3 4">
    <name type="scientific">Nocardiopsis tropica</name>
    <dbReference type="NCBI Taxonomy" id="109330"/>
    <lineage>
        <taxon>Bacteria</taxon>
        <taxon>Bacillati</taxon>
        <taxon>Actinomycetota</taxon>
        <taxon>Actinomycetes</taxon>
        <taxon>Streptosporangiales</taxon>
        <taxon>Nocardiopsidaceae</taxon>
        <taxon>Nocardiopsis</taxon>
    </lineage>
</organism>
<feature type="compositionally biased region" description="Low complexity" evidence="1">
    <location>
        <begin position="316"/>
        <end position="344"/>
    </location>
</feature>